<proteinExistence type="predicted"/>
<gene>
    <name evidence="2" type="ORF">ACFQ16_14675</name>
</gene>
<organism evidence="2 3">
    <name type="scientific">Saccharopolyspora rosea</name>
    <dbReference type="NCBI Taxonomy" id="524884"/>
    <lineage>
        <taxon>Bacteria</taxon>
        <taxon>Bacillati</taxon>
        <taxon>Actinomycetota</taxon>
        <taxon>Actinomycetes</taxon>
        <taxon>Pseudonocardiales</taxon>
        <taxon>Pseudonocardiaceae</taxon>
        <taxon>Saccharopolyspora</taxon>
    </lineage>
</organism>
<evidence type="ECO:0000313" key="2">
    <source>
        <dbReference type="EMBL" id="MFD0920989.1"/>
    </source>
</evidence>
<dbReference type="EMBL" id="JBHTIW010000010">
    <property type="protein sequence ID" value="MFD0920989.1"/>
    <property type="molecule type" value="Genomic_DNA"/>
</dbReference>
<evidence type="ECO:0000313" key="3">
    <source>
        <dbReference type="Proteomes" id="UP001597018"/>
    </source>
</evidence>
<dbReference type="Proteomes" id="UP001597018">
    <property type="component" value="Unassembled WGS sequence"/>
</dbReference>
<comment type="caution">
    <text evidence="2">The sequence shown here is derived from an EMBL/GenBank/DDBJ whole genome shotgun (WGS) entry which is preliminary data.</text>
</comment>
<feature type="region of interest" description="Disordered" evidence="1">
    <location>
        <begin position="144"/>
        <end position="165"/>
    </location>
</feature>
<reference evidence="3" key="1">
    <citation type="journal article" date="2019" name="Int. J. Syst. Evol. Microbiol.">
        <title>The Global Catalogue of Microorganisms (GCM) 10K type strain sequencing project: providing services to taxonomists for standard genome sequencing and annotation.</title>
        <authorList>
            <consortium name="The Broad Institute Genomics Platform"/>
            <consortium name="The Broad Institute Genome Sequencing Center for Infectious Disease"/>
            <person name="Wu L."/>
            <person name="Ma J."/>
        </authorList>
    </citation>
    <scope>NUCLEOTIDE SEQUENCE [LARGE SCALE GENOMIC DNA]</scope>
    <source>
        <strain evidence="3">CCUG 56401</strain>
    </source>
</reference>
<name>A0ABW3FT88_9PSEU</name>
<sequence>MAQPGAGFGVDLNALAEAERGVRDAVAELNEMYGWGGGEANVGAEGRGLEHLHESATPDTVGHDGLSGALALFVEKWTWGVKFLVEDGVDCADALRDTRSVYEKADDAAATAVKRVLHVFGGNPMEDADAWDNKDWSQIRGETAPDWSAESARHAEQQIHQTFGG</sequence>
<protein>
    <submittedName>
        <fullName evidence="2">Uncharacterized protein</fullName>
    </submittedName>
</protein>
<keyword evidence="3" id="KW-1185">Reference proteome</keyword>
<dbReference type="RefSeq" id="WP_263249034.1">
    <property type="nucleotide sequence ID" value="NZ_BAABLT010000048.1"/>
</dbReference>
<evidence type="ECO:0000256" key="1">
    <source>
        <dbReference type="SAM" id="MobiDB-lite"/>
    </source>
</evidence>
<accession>A0ABW3FT88</accession>